<dbReference type="Gene3D" id="3.40.50.1820">
    <property type="entry name" value="alpha/beta hydrolase"/>
    <property type="match status" value="1"/>
</dbReference>
<protein>
    <submittedName>
        <fullName evidence="4">Alpha/Beta hydrolase protein</fullName>
    </submittedName>
</protein>
<sequence length="234" mass="23963">MHSSSVLSLLAAASLATAQCNKVQIFAAVGHGETHPGAQRPIHTAVCQGISGCGVANIQYASVKTDNSYNGCKAIEDGIAYGRRVITDYAARCPEAKIVLTGWSMGASVVGDLLAGGGGPGKGAMAGCTQATTPPMDPTTAPGNRIVAVALYGSPRHNANQKFNVGTGSGTDGVMPRDAANLARLQAWGDRLQDYCARGDVACNAGNDGGAHSSYFSSSYVSVPANWIRSKLGF</sequence>
<dbReference type="InterPro" id="IPR000675">
    <property type="entry name" value="Cutinase/axe"/>
</dbReference>
<reference evidence="4" key="1">
    <citation type="journal article" date="2023" name="Mol. Phylogenet. Evol.">
        <title>Genome-scale phylogeny and comparative genomics of the fungal order Sordariales.</title>
        <authorList>
            <person name="Hensen N."/>
            <person name="Bonometti L."/>
            <person name="Westerberg I."/>
            <person name="Brannstrom I.O."/>
            <person name="Guillou S."/>
            <person name="Cros-Aarteil S."/>
            <person name="Calhoun S."/>
            <person name="Haridas S."/>
            <person name="Kuo A."/>
            <person name="Mondo S."/>
            <person name="Pangilinan J."/>
            <person name="Riley R."/>
            <person name="LaButti K."/>
            <person name="Andreopoulos B."/>
            <person name="Lipzen A."/>
            <person name="Chen C."/>
            <person name="Yan M."/>
            <person name="Daum C."/>
            <person name="Ng V."/>
            <person name="Clum A."/>
            <person name="Steindorff A."/>
            <person name="Ohm R.A."/>
            <person name="Martin F."/>
            <person name="Silar P."/>
            <person name="Natvig D.O."/>
            <person name="Lalanne C."/>
            <person name="Gautier V."/>
            <person name="Ament-Velasquez S.L."/>
            <person name="Kruys A."/>
            <person name="Hutchinson M.I."/>
            <person name="Powell A.J."/>
            <person name="Barry K."/>
            <person name="Miller A.N."/>
            <person name="Grigoriev I.V."/>
            <person name="Debuchy R."/>
            <person name="Gladieux P."/>
            <person name="Hiltunen Thoren M."/>
            <person name="Johannesson H."/>
        </authorList>
    </citation>
    <scope>NUCLEOTIDE SEQUENCE</scope>
    <source>
        <strain evidence="4">PSN243</strain>
    </source>
</reference>
<feature type="chain" id="PRO_5043575102" evidence="3">
    <location>
        <begin position="19"/>
        <end position="234"/>
    </location>
</feature>
<evidence type="ECO:0000256" key="3">
    <source>
        <dbReference type="SAM" id="SignalP"/>
    </source>
</evidence>
<reference evidence="4" key="2">
    <citation type="submission" date="2023-05" db="EMBL/GenBank/DDBJ databases">
        <authorList>
            <consortium name="Lawrence Berkeley National Laboratory"/>
            <person name="Steindorff A."/>
            <person name="Hensen N."/>
            <person name="Bonometti L."/>
            <person name="Westerberg I."/>
            <person name="Brannstrom I.O."/>
            <person name="Guillou S."/>
            <person name="Cros-Aarteil S."/>
            <person name="Calhoun S."/>
            <person name="Haridas S."/>
            <person name="Kuo A."/>
            <person name="Mondo S."/>
            <person name="Pangilinan J."/>
            <person name="Riley R."/>
            <person name="Labutti K."/>
            <person name="Andreopoulos B."/>
            <person name="Lipzen A."/>
            <person name="Chen C."/>
            <person name="Yanf M."/>
            <person name="Daum C."/>
            <person name="Ng V."/>
            <person name="Clum A."/>
            <person name="Ohm R."/>
            <person name="Martin F."/>
            <person name="Silar P."/>
            <person name="Natvig D."/>
            <person name="Lalanne C."/>
            <person name="Gautier V."/>
            <person name="Ament-Velasquez S.L."/>
            <person name="Kruys A."/>
            <person name="Hutchinson M.I."/>
            <person name="Powell A.J."/>
            <person name="Barry K."/>
            <person name="Miller A.N."/>
            <person name="Grigoriev I.V."/>
            <person name="Debuchy R."/>
            <person name="Gladieux P."/>
            <person name="Thoren M.H."/>
            <person name="Johannesson H."/>
        </authorList>
    </citation>
    <scope>NUCLEOTIDE SEQUENCE</scope>
    <source>
        <strain evidence="4">PSN243</strain>
    </source>
</reference>
<dbReference type="GO" id="GO:0052689">
    <property type="term" value="F:carboxylic ester hydrolase activity"/>
    <property type="evidence" value="ECO:0007669"/>
    <property type="project" value="UniProtKB-ARBA"/>
</dbReference>
<keyword evidence="5" id="KW-1185">Reference proteome</keyword>
<dbReference type="InterPro" id="IPR029058">
    <property type="entry name" value="AB_hydrolase_fold"/>
</dbReference>
<dbReference type="AlphaFoldDB" id="A0AAV9GFL6"/>
<dbReference type="SMART" id="SM01110">
    <property type="entry name" value="Cutinase"/>
    <property type="match status" value="1"/>
</dbReference>
<dbReference type="Pfam" id="PF01083">
    <property type="entry name" value="Cutinase"/>
    <property type="match status" value="1"/>
</dbReference>
<keyword evidence="1 4" id="KW-0378">Hydrolase</keyword>
<evidence type="ECO:0000256" key="1">
    <source>
        <dbReference type="ARBA" id="ARBA00022801"/>
    </source>
</evidence>
<dbReference type="PANTHER" id="PTHR33630">
    <property type="entry name" value="CUTINASE RV1984C-RELATED-RELATED"/>
    <property type="match status" value="1"/>
</dbReference>
<dbReference type="SUPFAM" id="SSF53474">
    <property type="entry name" value="alpha/beta-Hydrolases"/>
    <property type="match status" value="1"/>
</dbReference>
<name>A0AAV9GFL6_9PEZI</name>
<feature type="signal peptide" evidence="3">
    <location>
        <begin position="1"/>
        <end position="18"/>
    </location>
</feature>
<evidence type="ECO:0000313" key="4">
    <source>
        <dbReference type="EMBL" id="KAK4447002.1"/>
    </source>
</evidence>
<organism evidence="4 5">
    <name type="scientific">Podospora aff. communis PSN243</name>
    <dbReference type="NCBI Taxonomy" id="3040156"/>
    <lineage>
        <taxon>Eukaryota</taxon>
        <taxon>Fungi</taxon>
        <taxon>Dikarya</taxon>
        <taxon>Ascomycota</taxon>
        <taxon>Pezizomycotina</taxon>
        <taxon>Sordariomycetes</taxon>
        <taxon>Sordariomycetidae</taxon>
        <taxon>Sordariales</taxon>
        <taxon>Podosporaceae</taxon>
        <taxon>Podospora</taxon>
    </lineage>
</organism>
<proteinExistence type="predicted"/>
<evidence type="ECO:0000256" key="2">
    <source>
        <dbReference type="ARBA" id="ARBA00023157"/>
    </source>
</evidence>
<dbReference type="Proteomes" id="UP001321760">
    <property type="component" value="Unassembled WGS sequence"/>
</dbReference>
<gene>
    <name evidence="4" type="ORF">QBC34DRAFT_468782</name>
</gene>
<keyword evidence="3" id="KW-0732">Signal</keyword>
<dbReference type="EMBL" id="MU865953">
    <property type="protein sequence ID" value="KAK4447002.1"/>
    <property type="molecule type" value="Genomic_DNA"/>
</dbReference>
<evidence type="ECO:0000313" key="5">
    <source>
        <dbReference type="Proteomes" id="UP001321760"/>
    </source>
</evidence>
<comment type="caution">
    <text evidence="4">The sequence shown here is derived from an EMBL/GenBank/DDBJ whole genome shotgun (WGS) entry which is preliminary data.</text>
</comment>
<dbReference type="PANTHER" id="PTHR33630:SF13">
    <property type="entry name" value="ACETYLXYLAN ESTERASE"/>
    <property type="match status" value="1"/>
</dbReference>
<keyword evidence="2" id="KW-1015">Disulfide bond</keyword>
<accession>A0AAV9GFL6</accession>